<feature type="non-terminal residue" evidence="1">
    <location>
        <position position="1"/>
    </location>
</feature>
<protein>
    <submittedName>
        <fullName evidence="1">Copia protein</fullName>
    </submittedName>
</protein>
<proteinExistence type="predicted"/>
<name>A0A0A9ZFJ7_LYGHE</name>
<gene>
    <name evidence="1" type="primary">GIP_155</name>
    <name evidence="1" type="ORF">CM83_90504</name>
</gene>
<dbReference type="PANTHER" id="PTHR11439:SF483">
    <property type="entry name" value="PEPTIDE SYNTHASE GLIP-LIKE, PUTATIVE (AFU_ORTHOLOGUE AFUA_3G12920)-RELATED"/>
    <property type="match status" value="1"/>
</dbReference>
<organism evidence="1">
    <name type="scientific">Lygus hesperus</name>
    <name type="common">Western plant bug</name>
    <dbReference type="NCBI Taxonomy" id="30085"/>
    <lineage>
        <taxon>Eukaryota</taxon>
        <taxon>Metazoa</taxon>
        <taxon>Ecdysozoa</taxon>
        <taxon>Arthropoda</taxon>
        <taxon>Hexapoda</taxon>
        <taxon>Insecta</taxon>
        <taxon>Pterygota</taxon>
        <taxon>Neoptera</taxon>
        <taxon>Paraneoptera</taxon>
        <taxon>Hemiptera</taxon>
        <taxon>Heteroptera</taxon>
        <taxon>Panheteroptera</taxon>
        <taxon>Cimicomorpha</taxon>
        <taxon>Miridae</taxon>
        <taxon>Mirini</taxon>
        <taxon>Lygus</taxon>
    </lineage>
</organism>
<sequence length="114" mass="13471">TRKQNCVTLSSTEAEYVSLTEAAKEDVFLKGFLGELMVFEEPLTFYNDNQSSYKLISNPVFHNRTKHIDWKHHYIRETVENNLMMSSIYKQRTLLQMFLQMDCMVQNMSFVFLG</sequence>
<dbReference type="AlphaFoldDB" id="A0A0A9ZFJ7"/>
<dbReference type="PANTHER" id="PTHR11439">
    <property type="entry name" value="GAG-POL-RELATED RETROTRANSPOSON"/>
    <property type="match status" value="1"/>
</dbReference>
<dbReference type="EMBL" id="GBHO01002959">
    <property type="protein sequence ID" value="JAG40645.1"/>
    <property type="molecule type" value="Transcribed_RNA"/>
</dbReference>
<evidence type="ECO:0000313" key="1">
    <source>
        <dbReference type="EMBL" id="JAG40645.1"/>
    </source>
</evidence>
<dbReference type="CDD" id="cd09272">
    <property type="entry name" value="RNase_HI_RT_Ty1"/>
    <property type="match status" value="1"/>
</dbReference>
<accession>A0A0A9ZFJ7</accession>
<reference evidence="1" key="2">
    <citation type="submission" date="2014-07" db="EMBL/GenBank/DDBJ databases">
        <authorList>
            <person name="Hull J."/>
        </authorList>
    </citation>
    <scope>NUCLEOTIDE SEQUENCE</scope>
</reference>
<reference evidence="1" key="1">
    <citation type="journal article" date="2014" name="PLoS ONE">
        <title>Transcriptome-Based Identification of ABC Transporters in the Western Tarnished Plant Bug Lygus hesperus.</title>
        <authorList>
            <person name="Hull J.J."/>
            <person name="Chaney K."/>
            <person name="Geib S.M."/>
            <person name="Fabrick J.A."/>
            <person name="Brent C.S."/>
            <person name="Walsh D."/>
            <person name="Lavine L.C."/>
        </authorList>
    </citation>
    <scope>NUCLEOTIDE SEQUENCE</scope>
</reference>